<evidence type="ECO:0000256" key="2">
    <source>
        <dbReference type="ARBA" id="ARBA00022448"/>
    </source>
</evidence>
<accession>T0D0L8</accession>
<accession>A0A9E6ZET5</accession>
<dbReference type="STRING" id="1356854.N007_09520"/>
<dbReference type="AlphaFoldDB" id="T0D0L8"/>
<dbReference type="Gene3D" id="1.20.1250.20">
    <property type="entry name" value="MFS general substrate transporter like domains"/>
    <property type="match status" value="1"/>
</dbReference>
<keyword evidence="2" id="KW-0813">Transport</keyword>
<reference evidence="8" key="1">
    <citation type="journal article" date="2022" name="G3 (Bethesda)">
        <title>Unveiling the complete genome sequence of Alicyclobacillus acidoterrestris DSM 3922T, a taint-producing strain.</title>
        <authorList>
            <person name="Leonardo I.C."/>
            <person name="Barreto Crespo M.T."/>
            <person name="Gaspar F.B."/>
        </authorList>
    </citation>
    <scope>NUCLEOTIDE SEQUENCE [LARGE SCALE GENOMIC DNA]</scope>
    <source>
        <strain evidence="8">DSM 3922</strain>
    </source>
</reference>
<dbReference type="RefSeq" id="WP_021296964.1">
    <property type="nucleotide sequence ID" value="NZ_AURB01000141.1"/>
</dbReference>
<comment type="subcellular location">
    <subcellularLocation>
        <location evidence="1">Cell membrane</location>
        <topology evidence="1">Multi-pass membrane protein</topology>
    </subcellularLocation>
</comment>
<keyword evidence="5" id="KW-1133">Transmembrane helix</keyword>
<dbReference type="SUPFAM" id="SSF103473">
    <property type="entry name" value="MFS general substrate transporter"/>
    <property type="match status" value="1"/>
</dbReference>
<dbReference type="PANTHER" id="PTHR43124">
    <property type="entry name" value="PURINE EFFLUX PUMP PBUE"/>
    <property type="match status" value="1"/>
</dbReference>
<dbReference type="PANTHER" id="PTHR43124:SF3">
    <property type="entry name" value="CHLORAMPHENICOL EFFLUX PUMP RV0191"/>
    <property type="match status" value="1"/>
</dbReference>
<keyword evidence="6" id="KW-0472">Membrane</keyword>
<keyword evidence="4" id="KW-0812">Transmembrane</keyword>
<dbReference type="InterPro" id="IPR050189">
    <property type="entry name" value="MFS_Efflux_Transporters"/>
</dbReference>
<evidence type="ECO:0000256" key="6">
    <source>
        <dbReference type="ARBA" id="ARBA00023136"/>
    </source>
</evidence>
<evidence type="ECO:0000313" key="8">
    <source>
        <dbReference type="Proteomes" id="UP000829401"/>
    </source>
</evidence>
<evidence type="ECO:0000256" key="1">
    <source>
        <dbReference type="ARBA" id="ARBA00004651"/>
    </source>
</evidence>
<keyword evidence="3" id="KW-1003">Cell membrane</keyword>
<dbReference type="CDD" id="cd17474">
    <property type="entry name" value="MFS_YfmO_like"/>
    <property type="match status" value="1"/>
</dbReference>
<dbReference type="Proteomes" id="UP000829401">
    <property type="component" value="Chromosome"/>
</dbReference>
<dbReference type="OrthoDB" id="2986280at2"/>
<evidence type="ECO:0000256" key="3">
    <source>
        <dbReference type="ARBA" id="ARBA00022475"/>
    </source>
</evidence>
<proteinExistence type="predicted"/>
<name>T0D0L8_ALIAG</name>
<dbReference type="eggNOG" id="COG2814">
    <property type="taxonomic scope" value="Bacteria"/>
</dbReference>
<evidence type="ECO:0000256" key="5">
    <source>
        <dbReference type="ARBA" id="ARBA00022989"/>
    </source>
</evidence>
<protein>
    <submittedName>
        <fullName evidence="7">MFS transporter</fullName>
    </submittedName>
</protein>
<evidence type="ECO:0000313" key="7">
    <source>
        <dbReference type="EMBL" id="UNO48330.1"/>
    </source>
</evidence>
<gene>
    <name evidence="7" type="ORF">K1I37_16895</name>
</gene>
<evidence type="ECO:0000256" key="4">
    <source>
        <dbReference type="ARBA" id="ARBA00022692"/>
    </source>
</evidence>
<dbReference type="Pfam" id="PF07690">
    <property type="entry name" value="MFS_1"/>
    <property type="match status" value="1"/>
</dbReference>
<keyword evidence="8" id="KW-1185">Reference proteome</keyword>
<dbReference type="InterPro" id="IPR036259">
    <property type="entry name" value="MFS_trans_sf"/>
</dbReference>
<dbReference type="GO" id="GO:0005886">
    <property type="term" value="C:plasma membrane"/>
    <property type="evidence" value="ECO:0007669"/>
    <property type="project" value="UniProtKB-SubCell"/>
</dbReference>
<sequence>MQANKKLDLVALASIPLIMTLGNSMLIPVLPEMERQLHIGSFQVSMVITVYSVVAIFLIPVAGYLSDQFGRKKIIIPSLVITGIGGLIAGGAAWFMQSSYWVILAGRFLQGIGAAGSFPIVLPLVGDMFKREDDVSQGLGLIETANTFGKVLSPILGAALAMWIWYVPFLSIPVFCAVSVILVAWLVKVPRKTNEEKVEFHTFLASLRSIFADKGRWLVAIFSIGGICMFVIFGAMFYLSSQLEDVFHIDGVIKGLILAIPLLSLCITSYFTGKKIHDNKERMKWLSFSGCVIQTAAITAGAAVNNIYVLIGALVVGGAGIGLVLPCLDSLITSGIDKQERGSVTSLYSSVRYIGVAAGPPAVSLLSKVSHQAVFFSISGLCAISAVVSLLAIKPGSTNKASTSEHAATHRQIHGQARRPGPM</sequence>
<dbReference type="PROSITE" id="PS00216">
    <property type="entry name" value="SUGAR_TRANSPORT_1"/>
    <property type="match status" value="1"/>
</dbReference>
<dbReference type="PROSITE" id="PS50850">
    <property type="entry name" value="MFS"/>
    <property type="match status" value="1"/>
</dbReference>
<dbReference type="KEGG" id="aaco:K1I37_16895"/>
<dbReference type="InterPro" id="IPR005829">
    <property type="entry name" value="Sugar_transporter_CS"/>
</dbReference>
<dbReference type="InterPro" id="IPR020846">
    <property type="entry name" value="MFS_dom"/>
</dbReference>
<dbReference type="GO" id="GO:0022857">
    <property type="term" value="F:transmembrane transporter activity"/>
    <property type="evidence" value="ECO:0007669"/>
    <property type="project" value="InterPro"/>
</dbReference>
<dbReference type="InterPro" id="IPR011701">
    <property type="entry name" value="MFS"/>
</dbReference>
<dbReference type="EMBL" id="CP080467">
    <property type="protein sequence ID" value="UNO48330.1"/>
    <property type="molecule type" value="Genomic_DNA"/>
</dbReference>
<organism evidence="7 8">
    <name type="scientific">Alicyclobacillus acidoterrestris (strain ATCC 49025 / DSM 3922 / CIP 106132 / NCIMB 13137 / GD3B)</name>
    <dbReference type="NCBI Taxonomy" id="1356854"/>
    <lineage>
        <taxon>Bacteria</taxon>
        <taxon>Bacillati</taxon>
        <taxon>Bacillota</taxon>
        <taxon>Bacilli</taxon>
        <taxon>Bacillales</taxon>
        <taxon>Alicyclobacillaceae</taxon>
        <taxon>Alicyclobacillus</taxon>
    </lineage>
</organism>